<name>A0AAV8RE18_ENSVE</name>
<dbReference type="PANTHER" id="PTHR31384">
    <property type="entry name" value="AUXIN RESPONSE FACTOR 4-RELATED"/>
    <property type="match status" value="1"/>
</dbReference>
<organism evidence="2 3">
    <name type="scientific">Ensete ventricosum</name>
    <name type="common">Abyssinian banana</name>
    <name type="synonym">Musa ensete</name>
    <dbReference type="NCBI Taxonomy" id="4639"/>
    <lineage>
        <taxon>Eukaryota</taxon>
        <taxon>Viridiplantae</taxon>
        <taxon>Streptophyta</taxon>
        <taxon>Embryophyta</taxon>
        <taxon>Tracheophyta</taxon>
        <taxon>Spermatophyta</taxon>
        <taxon>Magnoliopsida</taxon>
        <taxon>Liliopsida</taxon>
        <taxon>Zingiberales</taxon>
        <taxon>Musaceae</taxon>
        <taxon>Ensete</taxon>
    </lineage>
</organism>
<dbReference type="EMBL" id="JAQQAF010000003">
    <property type="protein sequence ID" value="KAJ8498702.1"/>
    <property type="molecule type" value="Genomic_DNA"/>
</dbReference>
<dbReference type="Gene3D" id="3.10.20.90">
    <property type="entry name" value="Phosphatidylinositol 3-kinase Catalytic Subunit, Chain A, domain 1"/>
    <property type="match status" value="1"/>
</dbReference>
<dbReference type="Proteomes" id="UP001222027">
    <property type="component" value="Unassembled WGS sequence"/>
</dbReference>
<dbReference type="PANTHER" id="PTHR31384:SF10">
    <property type="entry name" value="AUXIN RESPONSE FACTOR 5"/>
    <property type="match status" value="1"/>
</dbReference>
<evidence type="ECO:0000313" key="2">
    <source>
        <dbReference type="EMBL" id="KAJ8498702.1"/>
    </source>
</evidence>
<dbReference type="GO" id="GO:0003677">
    <property type="term" value="F:DNA binding"/>
    <property type="evidence" value="ECO:0007669"/>
    <property type="project" value="InterPro"/>
</dbReference>
<dbReference type="GO" id="GO:0006355">
    <property type="term" value="P:regulation of DNA-templated transcription"/>
    <property type="evidence" value="ECO:0007669"/>
    <property type="project" value="InterPro"/>
</dbReference>
<accession>A0AAV8RE18</accession>
<proteinExistence type="predicted"/>
<reference evidence="2 3" key="1">
    <citation type="submission" date="2022-12" db="EMBL/GenBank/DDBJ databases">
        <title>Chromosome-scale assembly of the Ensete ventricosum genome.</title>
        <authorList>
            <person name="Dussert Y."/>
            <person name="Stocks J."/>
            <person name="Wendawek A."/>
            <person name="Woldeyes F."/>
            <person name="Nichols R.A."/>
            <person name="Borrell J.S."/>
        </authorList>
    </citation>
    <scope>NUCLEOTIDE SEQUENCE [LARGE SCALE GENOMIC DNA]</scope>
    <source>
        <strain evidence="3">cv. Maze</strain>
        <tissue evidence="2">Seeds</tissue>
    </source>
</reference>
<evidence type="ECO:0000256" key="1">
    <source>
        <dbReference type="SAM" id="MobiDB-lite"/>
    </source>
</evidence>
<feature type="compositionally biased region" description="Polar residues" evidence="1">
    <location>
        <begin position="230"/>
        <end position="241"/>
    </location>
</feature>
<feature type="compositionally biased region" description="Basic and acidic residues" evidence="1">
    <location>
        <begin position="245"/>
        <end position="275"/>
    </location>
</feature>
<evidence type="ECO:0000313" key="3">
    <source>
        <dbReference type="Proteomes" id="UP001222027"/>
    </source>
</evidence>
<dbReference type="GO" id="GO:0009725">
    <property type="term" value="P:response to hormone"/>
    <property type="evidence" value="ECO:0007669"/>
    <property type="project" value="InterPro"/>
</dbReference>
<protein>
    <recommendedName>
        <fullName evidence="4">Auxin-responsive protein</fullName>
    </recommendedName>
</protein>
<dbReference type="AlphaFoldDB" id="A0AAV8RE18"/>
<keyword evidence="3" id="KW-1185">Reference proteome</keyword>
<comment type="caution">
    <text evidence="2">The sequence shown here is derived from an EMBL/GenBank/DDBJ whole genome shotgun (WGS) entry which is preliminary data.</text>
</comment>
<gene>
    <name evidence="2" type="ORF">OPV22_009254</name>
</gene>
<evidence type="ECO:0008006" key="4">
    <source>
        <dbReference type="Google" id="ProtNLM"/>
    </source>
</evidence>
<feature type="region of interest" description="Disordered" evidence="1">
    <location>
        <begin position="230"/>
        <end position="275"/>
    </location>
</feature>
<dbReference type="InterPro" id="IPR044835">
    <property type="entry name" value="ARF_plant"/>
</dbReference>
<sequence>MSSVQANVRAAGLNSVAALLDEMKLLGEVPSKPSAREVLNSELWHAYAGPRVSLPQPGSLIYYFPQGHSEQGQVTSSTKKIANSQIPANTDLPSQLMCQVDNVTLHADKEMDEIYAQMTLQPVTCIHGHNCRWNGMNMVMENNLIGQCLPGYIGPAISNHFVNLKPFPKPTEDGNVDTQHFFAGLGSENLLRLLNKPCNPNRDGLLGHHQSIYASLLQNREVVTTAAMQQKQQFSPQQGTHVKSKVSDSEEARPAEHEQNFQDHNAREGQLDDPRGSEWKLVYVDHENDVLLVGDDPWDR</sequence>